<reference evidence="4 5" key="1">
    <citation type="submission" date="2013-01" db="EMBL/GenBank/DDBJ databases">
        <title>Whole genome shotgun sequence of Gordonia soli NBRC 108243.</title>
        <authorList>
            <person name="Isaki-Nakamura S."/>
            <person name="Hosoyama A."/>
            <person name="Tsuchikane K."/>
            <person name="Ando Y."/>
            <person name="Baba S."/>
            <person name="Ohji S."/>
            <person name="Hamada M."/>
            <person name="Tamura T."/>
            <person name="Yamazoe A."/>
            <person name="Yamazaki S."/>
            <person name="Fujita N."/>
        </authorList>
    </citation>
    <scope>NUCLEOTIDE SEQUENCE [LARGE SCALE GENOMIC DNA]</scope>
    <source>
        <strain evidence="4 5">NBRC 108243</strain>
    </source>
</reference>
<dbReference type="Proteomes" id="UP000011666">
    <property type="component" value="Unassembled WGS sequence"/>
</dbReference>
<comment type="caution">
    <text evidence="4">The sequence shown here is derived from an EMBL/GenBank/DDBJ whole genome shotgun (WGS) entry which is preliminary data.</text>
</comment>
<keyword evidence="5" id="KW-1185">Reference proteome</keyword>
<dbReference type="InterPro" id="IPR036271">
    <property type="entry name" value="Tet_transcr_reg_TetR-rel_C_sf"/>
</dbReference>
<dbReference type="Pfam" id="PF13305">
    <property type="entry name" value="TetR_C_33"/>
    <property type="match status" value="1"/>
</dbReference>
<gene>
    <name evidence="4" type="ORF">GS4_43_00050</name>
</gene>
<name>M0QR66_9ACTN</name>
<dbReference type="STRING" id="1223545.GS4_43_00050"/>
<evidence type="ECO:0000313" key="5">
    <source>
        <dbReference type="Proteomes" id="UP000011666"/>
    </source>
</evidence>
<organism evidence="4 5">
    <name type="scientific">Gordonia soli NBRC 108243</name>
    <dbReference type="NCBI Taxonomy" id="1223545"/>
    <lineage>
        <taxon>Bacteria</taxon>
        <taxon>Bacillati</taxon>
        <taxon>Actinomycetota</taxon>
        <taxon>Actinomycetes</taxon>
        <taxon>Mycobacteriales</taxon>
        <taxon>Gordoniaceae</taxon>
        <taxon>Gordonia</taxon>
    </lineage>
</organism>
<sequence>MHAAVAQAGPDRRARLEAFVETYRRTAAAAPHLYRLMNDRPLPRDRLPDGVEAAAMADYVATIGDIDLARTGWAWAHGLVSLELAGRFPDDADLDAGWAILVDTLDTRAAAPER</sequence>
<dbReference type="InterPro" id="IPR025996">
    <property type="entry name" value="MT1864/Rv1816-like_C"/>
</dbReference>
<feature type="domain" description="HTH-type transcriptional regulator MT1864/Rv1816-like C-terminal" evidence="3">
    <location>
        <begin position="16"/>
        <end position="105"/>
    </location>
</feature>
<accession>M0QR66</accession>
<keyword evidence="2" id="KW-0804">Transcription</keyword>
<dbReference type="EMBL" id="BANX01000043">
    <property type="protein sequence ID" value="GAC70879.1"/>
    <property type="molecule type" value="Genomic_DNA"/>
</dbReference>
<keyword evidence="1" id="KW-0805">Transcription regulation</keyword>
<evidence type="ECO:0000256" key="2">
    <source>
        <dbReference type="ARBA" id="ARBA00023163"/>
    </source>
</evidence>
<proteinExistence type="predicted"/>
<dbReference type="SUPFAM" id="SSF48498">
    <property type="entry name" value="Tetracyclin repressor-like, C-terminal domain"/>
    <property type="match status" value="1"/>
</dbReference>
<dbReference type="AlphaFoldDB" id="M0QR66"/>
<protein>
    <recommendedName>
        <fullName evidence="3">HTH-type transcriptional regulator MT1864/Rv1816-like C-terminal domain-containing protein</fullName>
    </recommendedName>
</protein>
<dbReference type="Gene3D" id="1.10.357.10">
    <property type="entry name" value="Tetracycline Repressor, domain 2"/>
    <property type="match status" value="1"/>
</dbReference>
<evidence type="ECO:0000313" key="4">
    <source>
        <dbReference type="EMBL" id="GAC70879.1"/>
    </source>
</evidence>
<evidence type="ECO:0000259" key="3">
    <source>
        <dbReference type="Pfam" id="PF13305"/>
    </source>
</evidence>
<evidence type="ECO:0000256" key="1">
    <source>
        <dbReference type="ARBA" id="ARBA00023015"/>
    </source>
</evidence>
<dbReference type="eggNOG" id="COG1309">
    <property type="taxonomic scope" value="Bacteria"/>
</dbReference>